<protein>
    <submittedName>
        <fullName evidence="1">Uncharacterized protein</fullName>
    </submittedName>
</protein>
<dbReference type="EMBL" id="RRYP01016510">
    <property type="protein sequence ID" value="TNV75099.1"/>
    <property type="molecule type" value="Genomic_DNA"/>
</dbReference>
<dbReference type="Proteomes" id="UP000785679">
    <property type="component" value="Unassembled WGS sequence"/>
</dbReference>
<gene>
    <name evidence="1" type="ORF">FGO68_gene14631</name>
</gene>
<reference evidence="1" key="1">
    <citation type="submission" date="2019-06" db="EMBL/GenBank/DDBJ databases">
        <authorList>
            <person name="Zheng W."/>
        </authorList>
    </citation>
    <scope>NUCLEOTIDE SEQUENCE</scope>
    <source>
        <strain evidence="1">QDHG01</strain>
    </source>
</reference>
<accession>A0A8J8NI30</accession>
<sequence>MDEPLGSERSGVSRSCMATMPANEFAGRFGLVRAIHGPASGAFEGQFHQCGFAMASPNGRTCADRNRSAESEADAKPFVRRLRITIAHARGWNQAPAGE</sequence>
<evidence type="ECO:0000313" key="2">
    <source>
        <dbReference type="Proteomes" id="UP000785679"/>
    </source>
</evidence>
<evidence type="ECO:0000313" key="1">
    <source>
        <dbReference type="EMBL" id="TNV75099.1"/>
    </source>
</evidence>
<dbReference type="AlphaFoldDB" id="A0A8J8NI30"/>
<keyword evidence="2" id="KW-1185">Reference proteome</keyword>
<name>A0A8J8NI30_HALGN</name>
<organism evidence="1 2">
    <name type="scientific">Halteria grandinella</name>
    <dbReference type="NCBI Taxonomy" id="5974"/>
    <lineage>
        <taxon>Eukaryota</taxon>
        <taxon>Sar</taxon>
        <taxon>Alveolata</taxon>
        <taxon>Ciliophora</taxon>
        <taxon>Intramacronucleata</taxon>
        <taxon>Spirotrichea</taxon>
        <taxon>Stichotrichia</taxon>
        <taxon>Sporadotrichida</taxon>
        <taxon>Halteriidae</taxon>
        <taxon>Halteria</taxon>
    </lineage>
</organism>
<comment type="caution">
    <text evidence="1">The sequence shown here is derived from an EMBL/GenBank/DDBJ whole genome shotgun (WGS) entry which is preliminary data.</text>
</comment>
<proteinExistence type="predicted"/>